<evidence type="ECO:0000313" key="2">
    <source>
        <dbReference type="EMBL" id="MDN4602207.1"/>
    </source>
</evidence>
<dbReference type="Gene3D" id="3.30.565.40">
    <property type="entry name" value="Fervidobacterium nodosum Rt17-B1 like"/>
    <property type="match status" value="1"/>
</dbReference>
<dbReference type="EMBL" id="JAROCD010000006">
    <property type="protein sequence ID" value="MDN4602207.1"/>
    <property type="molecule type" value="Genomic_DNA"/>
</dbReference>
<proteinExistence type="predicted"/>
<accession>A0ABT8JCH7</accession>
<dbReference type="Pfam" id="PF14903">
    <property type="entry name" value="WG_beta_rep"/>
    <property type="match status" value="5"/>
</dbReference>
<comment type="caution">
    <text evidence="2">The sequence shown here is derived from an EMBL/GenBank/DDBJ whole genome shotgun (WGS) entry which is preliminary data.</text>
</comment>
<evidence type="ECO:0000313" key="3">
    <source>
        <dbReference type="Proteomes" id="UP001174205"/>
    </source>
</evidence>
<gene>
    <name evidence="2" type="ORF">P5G61_13315</name>
</gene>
<dbReference type="InterPro" id="IPR011990">
    <property type="entry name" value="TPR-like_helical_dom_sf"/>
</dbReference>
<dbReference type="InterPro" id="IPR037126">
    <property type="entry name" value="PdaC/RsiV-like_sf"/>
</dbReference>
<dbReference type="Gene3D" id="1.25.40.10">
    <property type="entry name" value="Tetratricopeptide repeat domain"/>
    <property type="match status" value="1"/>
</dbReference>
<dbReference type="InterPro" id="IPR032774">
    <property type="entry name" value="WG_beta_rep"/>
</dbReference>
<dbReference type="Pfam" id="PF11738">
    <property type="entry name" value="DUF3298"/>
    <property type="match status" value="1"/>
</dbReference>
<dbReference type="RefSeq" id="WP_301246972.1">
    <property type="nucleotide sequence ID" value="NZ_JAROCD010000006.1"/>
</dbReference>
<dbReference type="PANTHER" id="PTHR37841">
    <property type="entry name" value="GLR2918 PROTEIN"/>
    <property type="match status" value="1"/>
</dbReference>
<dbReference type="Proteomes" id="UP001174205">
    <property type="component" value="Unassembled WGS sequence"/>
</dbReference>
<reference evidence="2" key="1">
    <citation type="submission" date="2023-03" db="EMBL/GenBank/DDBJ databases">
        <title>MT1 and MT2 Draft Genomes of Novel Species.</title>
        <authorList>
            <person name="Venkateswaran K."/>
        </authorList>
    </citation>
    <scope>NUCLEOTIDE SEQUENCE</scope>
    <source>
        <strain evidence="2">F6_3S_P_1C</strain>
    </source>
</reference>
<name>A0ABT8JCH7_9BACL</name>
<feature type="domain" description="DUF3298" evidence="1">
    <location>
        <begin position="742"/>
        <end position="816"/>
    </location>
</feature>
<evidence type="ECO:0000259" key="1">
    <source>
        <dbReference type="Pfam" id="PF11738"/>
    </source>
</evidence>
<dbReference type="SUPFAM" id="SSF48452">
    <property type="entry name" value="TPR-like"/>
    <property type="match status" value="1"/>
</dbReference>
<keyword evidence="3" id="KW-1185">Reference proteome</keyword>
<dbReference type="PANTHER" id="PTHR37841:SF1">
    <property type="entry name" value="DUF3298 DOMAIN-CONTAINING PROTEIN"/>
    <property type="match status" value="1"/>
</dbReference>
<organism evidence="2 3">
    <name type="scientific">Paenibacillus vandeheii</name>
    <dbReference type="NCBI Taxonomy" id="3035917"/>
    <lineage>
        <taxon>Bacteria</taxon>
        <taxon>Bacillati</taxon>
        <taxon>Bacillota</taxon>
        <taxon>Bacilli</taxon>
        <taxon>Bacillales</taxon>
        <taxon>Paenibacillaceae</taxon>
        <taxon>Paenibacillus</taxon>
    </lineage>
</organism>
<dbReference type="Gene3D" id="3.90.640.20">
    <property type="entry name" value="Heat-shock cognate protein, ATPase"/>
    <property type="match status" value="1"/>
</dbReference>
<dbReference type="InterPro" id="IPR021729">
    <property type="entry name" value="DUF3298"/>
</dbReference>
<protein>
    <submittedName>
        <fullName evidence="2">WG repeat-containing protein</fullName>
    </submittedName>
</protein>
<sequence>MSMSEPLLTQIVNQHIPADATVVTIDKPVQHPAIYASDLTGDGMPEIAAIYEQGGELMLLVLKFYQGHWIKMSLTKGLGYGVTLLTAASVTSTARNNLIVGWQIGAIWSKLSVYDWTETGLTDLAPEDLYYSHAEIIDMPGPHGRDGKVEIALWIHDTGEAYRVEIIRWQNGRWVPATDVYPYYFPKVVKYYEQWVEQHPDYTFYWYYLADAQYKAGLFTAALVSVQQALSFNDPYPSREALLELEKKIRQAMGTEGHARETTWLFPISVRTTTGTRWGYMDAEGRIRLEPILDDAQAFQQNGLAVVVKDGKTGIINLSGQFVVQPVYDSINSFAEGRAIVIDSQGFKMIDEQGNLLTKRAYPFIADVKDGRALFYLSDSSQPGGEVSRYGYLDTAGNEVIRAQFASANDFQDGKAVVQIKDNEYALINRNGQRLATYPYAYVGPLGDGLLPFQKETSGKYGYIDESGHVRIQPSFTSAFPFNGGYAIVNTAEDYNSSYGVINTQGTFTIQPGYNDIRDLGEHRLALGHAIDPKQSFMGSVYAISDVSGSRLSDFVYTDVSNYKGGLASATNGTQTFFLDLNGRPASGYPRVEGSGTLEWVAPDLIKAYVDQRVSYVNRAGQIIWRQNTIVTLHPPYRVREEKYKPNPDYLVYYPQLEGLTDQAVQLAVNAKLKVLSQVKPIPANQKLDYTYTGDFDITFYQQQLLQLKLTGYNYPAGAAHGMPTMIYAIINLSSGQMYELKDLFKPNSDYVKVLSKIVGDQIKNDPQYSYVFPDKYEGISPDQPFFVSRDALHVYFSPYEIAPYVAGFPTFTIPFAQIKDIINTEGSFWKAFHEQR</sequence>